<feature type="domain" description="Band 7" evidence="4">
    <location>
        <begin position="71"/>
        <end position="239"/>
    </location>
</feature>
<feature type="coiled-coil region" evidence="2">
    <location>
        <begin position="234"/>
        <end position="268"/>
    </location>
</feature>
<dbReference type="RefSeq" id="WP_212687070.1">
    <property type="nucleotide sequence ID" value="NZ_JAGSPN010000003.1"/>
</dbReference>
<evidence type="ECO:0000256" key="1">
    <source>
        <dbReference type="ARBA" id="ARBA00004167"/>
    </source>
</evidence>
<reference evidence="5" key="1">
    <citation type="submission" date="2021-04" db="EMBL/GenBank/DDBJ databases">
        <title>novel species isolated from subtropical streams in China.</title>
        <authorList>
            <person name="Lu H."/>
        </authorList>
    </citation>
    <scope>NUCLEOTIDE SEQUENCE</scope>
    <source>
        <strain evidence="5">LFS511W</strain>
    </source>
</reference>
<evidence type="ECO:0000259" key="4">
    <source>
        <dbReference type="Pfam" id="PF01145"/>
    </source>
</evidence>
<dbReference type="Gene3D" id="3.30.479.30">
    <property type="entry name" value="Band 7 domain"/>
    <property type="match status" value="1"/>
</dbReference>
<evidence type="ECO:0000313" key="5">
    <source>
        <dbReference type="EMBL" id="MBR7781724.1"/>
    </source>
</evidence>
<dbReference type="InterPro" id="IPR036013">
    <property type="entry name" value="Band_7/SPFH_dom_sf"/>
</dbReference>
<comment type="subcellular location">
    <subcellularLocation>
        <location evidence="1">Membrane</location>
        <topology evidence="1">Single-pass membrane protein</topology>
    </subcellularLocation>
</comment>
<dbReference type="Pfam" id="PF01145">
    <property type="entry name" value="Band_7"/>
    <property type="match status" value="1"/>
</dbReference>
<dbReference type="InterPro" id="IPR001107">
    <property type="entry name" value="Band_7"/>
</dbReference>
<feature type="region of interest" description="Disordered" evidence="3">
    <location>
        <begin position="407"/>
        <end position="439"/>
    </location>
</feature>
<sequence>MWNGLKKITAAIRNSLGWGAKKGLQGASSASHLAVKSVRQLNTRMIMVVAGVSLSVYGVYTHTPVHSVARGEAVLRSNQWTGSIDVIREGSFIAVPGFHQIQQVSLRDQLYRPEHSDSAQGGSPFQSVEGLSLGVELAVRYALDNGKLPQFSGMDQHQIDSQIVEPVVQAVIYKAFSRYTVKEIFSSKRAEIQQLIEAELRPRLAADGITLRNVMLGKVDLPADYKKGMERLLAEELASEKMRYTLELKEKEVQQTALESEALKVRREKEAEAAAKEQVIAARAQEEAMKHVLPFKQKQIEQRQFEAEAEKVARIKSSEGAAQARVIEAVGEADSRRKLADAEAYRQDLIGKVTSTQMEREGQLLSKHPLLIQKTMADKLSDKVSVIIAPPPADGGFIGASLLGQKNSANANQNTNPVMNRVSDTMQQPANLNTQNQEN</sequence>
<dbReference type="EMBL" id="JAGSPN010000003">
    <property type="protein sequence ID" value="MBR7781724.1"/>
    <property type="molecule type" value="Genomic_DNA"/>
</dbReference>
<comment type="caution">
    <text evidence="5">The sequence shown here is derived from an EMBL/GenBank/DDBJ whole genome shotgun (WGS) entry which is preliminary data.</text>
</comment>
<name>A0A941DKI6_9BURK</name>
<dbReference type="Proteomes" id="UP000680067">
    <property type="component" value="Unassembled WGS sequence"/>
</dbReference>
<dbReference type="GO" id="GO:0016020">
    <property type="term" value="C:membrane"/>
    <property type="evidence" value="ECO:0007669"/>
    <property type="project" value="UniProtKB-SubCell"/>
</dbReference>
<protein>
    <submittedName>
        <fullName evidence="5">Prohibitin family protein</fullName>
    </submittedName>
</protein>
<dbReference type="SUPFAM" id="SSF117892">
    <property type="entry name" value="Band 7/SPFH domain"/>
    <property type="match status" value="1"/>
</dbReference>
<gene>
    <name evidence="5" type="ORF">KDM89_06205</name>
</gene>
<keyword evidence="6" id="KW-1185">Reference proteome</keyword>
<evidence type="ECO:0000313" key="6">
    <source>
        <dbReference type="Proteomes" id="UP000680067"/>
    </source>
</evidence>
<keyword evidence="2" id="KW-0175">Coiled coil</keyword>
<organism evidence="5 6">
    <name type="scientific">Undibacterium luofuense</name>
    <dbReference type="NCBI Taxonomy" id="2828733"/>
    <lineage>
        <taxon>Bacteria</taxon>
        <taxon>Pseudomonadati</taxon>
        <taxon>Pseudomonadota</taxon>
        <taxon>Betaproteobacteria</taxon>
        <taxon>Burkholderiales</taxon>
        <taxon>Oxalobacteraceae</taxon>
        <taxon>Undibacterium</taxon>
    </lineage>
</organism>
<evidence type="ECO:0000256" key="2">
    <source>
        <dbReference type="SAM" id="Coils"/>
    </source>
</evidence>
<dbReference type="AlphaFoldDB" id="A0A941DKI6"/>
<evidence type="ECO:0000256" key="3">
    <source>
        <dbReference type="SAM" id="MobiDB-lite"/>
    </source>
</evidence>
<proteinExistence type="predicted"/>
<accession>A0A941DKI6</accession>